<dbReference type="RefSeq" id="WP_163232974.1">
    <property type="nucleotide sequence ID" value="NZ_WHZW01000034.1"/>
</dbReference>
<reference evidence="1 2" key="1">
    <citation type="submission" date="2019-10" db="EMBL/GenBank/DDBJ databases">
        <title>Bifidobacterium from non-human primates.</title>
        <authorList>
            <person name="Modesto M."/>
        </authorList>
    </citation>
    <scope>NUCLEOTIDE SEQUENCE [LARGE SCALE GENOMIC DNA]</scope>
    <source>
        <strain evidence="1 2">TRE17</strain>
    </source>
</reference>
<sequence>MRNIPTLNLVVTDEKTTRRLAEITDLPVPVHVTPAGHIIVDDLAPYFETAAQAFVDTWNHMTENGTPS</sequence>
<keyword evidence="2" id="KW-1185">Reference proteome</keyword>
<organism evidence="1 2">
    <name type="scientific">Bifidobacterium aerophilum</name>
    <dbReference type="NCBI Taxonomy" id="1798155"/>
    <lineage>
        <taxon>Bacteria</taxon>
        <taxon>Bacillati</taxon>
        <taxon>Actinomycetota</taxon>
        <taxon>Actinomycetes</taxon>
        <taxon>Bifidobacteriales</taxon>
        <taxon>Bifidobacteriaceae</taxon>
        <taxon>Bifidobacterium</taxon>
    </lineage>
</organism>
<comment type="caution">
    <text evidence="1">The sequence shown here is derived from an EMBL/GenBank/DDBJ whole genome shotgun (WGS) entry which is preliminary data.</text>
</comment>
<accession>A0A6N9Z7H6</accession>
<protein>
    <submittedName>
        <fullName evidence="1">Tensin-4</fullName>
    </submittedName>
</protein>
<proteinExistence type="predicted"/>
<dbReference type="EMBL" id="WHZW01000034">
    <property type="protein sequence ID" value="NEG90592.1"/>
    <property type="molecule type" value="Genomic_DNA"/>
</dbReference>
<name>A0A6N9Z7H6_9BIFI</name>
<evidence type="ECO:0000313" key="2">
    <source>
        <dbReference type="Proteomes" id="UP000469194"/>
    </source>
</evidence>
<gene>
    <name evidence="1" type="ORF">GFD25_11520</name>
</gene>
<dbReference type="AlphaFoldDB" id="A0A6N9Z7H6"/>
<evidence type="ECO:0000313" key="1">
    <source>
        <dbReference type="EMBL" id="NEG90592.1"/>
    </source>
</evidence>
<dbReference type="Proteomes" id="UP000469194">
    <property type="component" value="Unassembled WGS sequence"/>
</dbReference>